<dbReference type="EMBL" id="JAULSV010000007">
    <property type="protein sequence ID" value="KAK0639761.1"/>
    <property type="molecule type" value="Genomic_DNA"/>
</dbReference>
<keyword evidence="2" id="KW-0472">Membrane</keyword>
<sequence length="255" mass="27939">MMPREIRPPVLHRFPWRAAAMRPVYLAVGRTLARQPGARGLKTPRTIPRAAPRNFGTTTSFFSSQVPDPGESCSTRPMGIIEDRQVTAARVITQTLTRASTTITTLVTLGIGSNGDFTTPTAEAPPPPPPPAAPAATSSSSVLTNEQLGAILGSVLGFLVIVVPLVYCCFRRDPKWRRRRHYSDSDSWSSHSGSSGGNNRPRRDPWRGRAPAGPPMRQPAFQPVLVPPPPRIPPRRYAPYRQTAQPQIRGVRVYP</sequence>
<feature type="compositionally biased region" description="Pro residues" evidence="1">
    <location>
        <begin position="123"/>
        <end position="133"/>
    </location>
</feature>
<evidence type="ECO:0000256" key="1">
    <source>
        <dbReference type="SAM" id="MobiDB-lite"/>
    </source>
</evidence>
<protein>
    <submittedName>
        <fullName evidence="3">Uncharacterized protein</fullName>
    </submittedName>
</protein>
<accession>A0AA39XU83</accession>
<evidence type="ECO:0000313" key="4">
    <source>
        <dbReference type="Proteomes" id="UP001174936"/>
    </source>
</evidence>
<comment type="caution">
    <text evidence="3">The sequence shown here is derived from an EMBL/GenBank/DDBJ whole genome shotgun (WGS) entry which is preliminary data.</text>
</comment>
<gene>
    <name evidence="3" type="ORF">B0T16DRAFT_248212</name>
</gene>
<name>A0AA39XU83_9PEZI</name>
<feature type="compositionally biased region" description="Polar residues" evidence="1">
    <location>
        <begin position="55"/>
        <end position="66"/>
    </location>
</feature>
<feature type="transmembrane region" description="Helical" evidence="2">
    <location>
        <begin position="148"/>
        <end position="170"/>
    </location>
</feature>
<feature type="region of interest" description="Disordered" evidence="1">
    <location>
        <begin position="180"/>
        <end position="255"/>
    </location>
</feature>
<feature type="region of interest" description="Disordered" evidence="1">
    <location>
        <begin position="37"/>
        <end position="73"/>
    </location>
</feature>
<keyword evidence="4" id="KW-1185">Reference proteome</keyword>
<feature type="region of interest" description="Disordered" evidence="1">
    <location>
        <begin position="114"/>
        <end position="139"/>
    </location>
</feature>
<feature type="compositionally biased region" description="Low complexity" evidence="1">
    <location>
        <begin position="185"/>
        <end position="199"/>
    </location>
</feature>
<keyword evidence="2" id="KW-1133">Transmembrane helix</keyword>
<dbReference type="Proteomes" id="UP001174936">
    <property type="component" value="Unassembled WGS sequence"/>
</dbReference>
<evidence type="ECO:0000256" key="2">
    <source>
        <dbReference type="SAM" id="Phobius"/>
    </source>
</evidence>
<keyword evidence="2" id="KW-0812">Transmembrane</keyword>
<evidence type="ECO:0000313" key="3">
    <source>
        <dbReference type="EMBL" id="KAK0639761.1"/>
    </source>
</evidence>
<dbReference type="AlphaFoldDB" id="A0AA39XU83"/>
<organism evidence="3 4">
    <name type="scientific">Cercophora newfieldiana</name>
    <dbReference type="NCBI Taxonomy" id="92897"/>
    <lineage>
        <taxon>Eukaryota</taxon>
        <taxon>Fungi</taxon>
        <taxon>Dikarya</taxon>
        <taxon>Ascomycota</taxon>
        <taxon>Pezizomycotina</taxon>
        <taxon>Sordariomycetes</taxon>
        <taxon>Sordariomycetidae</taxon>
        <taxon>Sordariales</taxon>
        <taxon>Lasiosphaeriaceae</taxon>
        <taxon>Cercophora</taxon>
    </lineage>
</organism>
<reference evidence="3" key="1">
    <citation type="submission" date="2023-06" db="EMBL/GenBank/DDBJ databases">
        <title>Genome-scale phylogeny and comparative genomics of the fungal order Sordariales.</title>
        <authorList>
            <consortium name="Lawrence Berkeley National Laboratory"/>
            <person name="Hensen N."/>
            <person name="Bonometti L."/>
            <person name="Westerberg I."/>
            <person name="Brannstrom I.O."/>
            <person name="Guillou S."/>
            <person name="Cros-Aarteil S."/>
            <person name="Calhoun S."/>
            <person name="Haridas S."/>
            <person name="Kuo A."/>
            <person name="Mondo S."/>
            <person name="Pangilinan J."/>
            <person name="Riley R."/>
            <person name="Labutti K."/>
            <person name="Andreopoulos B."/>
            <person name="Lipzen A."/>
            <person name="Chen C."/>
            <person name="Yanf M."/>
            <person name="Daum C."/>
            <person name="Ng V."/>
            <person name="Clum A."/>
            <person name="Steindorff A."/>
            <person name="Ohm R."/>
            <person name="Martin F."/>
            <person name="Silar P."/>
            <person name="Natvig D."/>
            <person name="Lalanne C."/>
            <person name="Gautier V."/>
            <person name="Ament-Velasquez S.L."/>
            <person name="Kruys A."/>
            <person name="Hutchinson M.I."/>
            <person name="Powell A.J."/>
            <person name="Barry K."/>
            <person name="Miller A.N."/>
            <person name="Grigoriev I.V."/>
            <person name="Debuchy R."/>
            <person name="Gladieux P."/>
            <person name="Thoren M.H."/>
            <person name="Johannesson H."/>
        </authorList>
    </citation>
    <scope>NUCLEOTIDE SEQUENCE</scope>
    <source>
        <strain evidence="3">SMH2532-1</strain>
    </source>
</reference>
<proteinExistence type="predicted"/>